<dbReference type="InterPro" id="IPR029001">
    <property type="entry name" value="ITPase-like_fam"/>
</dbReference>
<organism evidence="6">
    <name type="scientific">marine metagenome</name>
    <dbReference type="NCBI Taxonomy" id="408172"/>
    <lineage>
        <taxon>unclassified sequences</taxon>
        <taxon>metagenomes</taxon>
        <taxon>ecological metagenomes</taxon>
    </lineage>
</organism>
<name>A0A381N3D8_9ZZZZ</name>
<keyword evidence="4" id="KW-0378">Hydrolase</keyword>
<comment type="subcellular location">
    <subcellularLocation>
        <location evidence="2">Cytoplasm</location>
    </subcellularLocation>
</comment>
<dbReference type="HAMAP" id="MF_00528">
    <property type="entry name" value="Maf"/>
    <property type="match status" value="1"/>
</dbReference>
<proteinExistence type="inferred from homology"/>
<evidence type="ECO:0000256" key="5">
    <source>
        <dbReference type="ARBA" id="ARBA00023080"/>
    </source>
</evidence>
<evidence type="ECO:0000256" key="1">
    <source>
        <dbReference type="ARBA" id="ARBA00001968"/>
    </source>
</evidence>
<gene>
    <name evidence="6" type="ORF">METZ01_LOCUS1833</name>
</gene>
<keyword evidence="3" id="KW-0963">Cytoplasm</keyword>
<dbReference type="GO" id="GO:0009117">
    <property type="term" value="P:nucleotide metabolic process"/>
    <property type="evidence" value="ECO:0007669"/>
    <property type="project" value="UniProtKB-KW"/>
</dbReference>
<evidence type="ECO:0000256" key="2">
    <source>
        <dbReference type="ARBA" id="ARBA00004496"/>
    </source>
</evidence>
<dbReference type="CDD" id="cd00555">
    <property type="entry name" value="Maf"/>
    <property type="match status" value="1"/>
</dbReference>
<keyword evidence="5" id="KW-0546">Nucleotide metabolism</keyword>
<comment type="cofactor">
    <cofactor evidence="1">
        <name>a divalent metal cation</name>
        <dbReference type="ChEBI" id="CHEBI:60240"/>
    </cofactor>
</comment>
<evidence type="ECO:0000313" key="6">
    <source>
        <dbReference type="EMBL" id="SUZ48979.1"/>
    </source>
</evidence>
<dbReference type="SUPFAM" id="SSF52972">
    <property type="entry name" value="ITPase-like"/>
    <property type="match status" value="1"/>
</dbReference>
<dbReference type="PANTHER" id="PTHR43213:SF5">
    <property type="entry name" value="BIFUNCTIONAL DTTP_UTP PYROPHOSPHATASE_METHYLTRANSFERASE PROTEIN-RELATED"/>
    <property type="match status" value="1"/>
</dbReference>
<accession>A0A381N3D8</accession>
<dbReference type="PIRSF" id="PIRSF006305">
    <property type="entry name" value="Maf"/>
    <property type="match status" value="1"/>
</dbReference>
<dbReference type="InterPro" id="IPR003697">
    <property type="entry name" value="Maf-like"/>
</dbReference>
<dbReference type="FunFam" id="3.90.950.10:FF:000005">
    <property type="entry name" value="7-methyl-GTP pyrophosphatase"/>
    <property type="match status" value="1"/>
</dbReference>
<evidence type="ECO:0000256" key="4">
    <source>
        <dbReference type="ARBA" id="ARBA00022801"/>
    </source>
</evidence>
<evidence type="ECO:0008006" key="7">
    <source>
        <dbReference type="Google" id="ProtNLM"/>
    </source>
</evidence>
<dbReference type="Pfam" id="PF02545">
    <property type="entry name" value="Maf"/>
    <property type="match status" value="1"/>
</dbReference>
<feature type="non-terminal residue" evidence="6">
    <location>
        <position position="1"/>
    </location>
</feature>
<evidence type="ECO:0000256" key="3">
    <source>
        <dbReference type="ARBA" id="ARBA00022490"/>
    </source>
</evidence>
<protein>
    <recommendedName>
        <fullName evidence="7">Septum formation protein Maf</fullName>
    </recommendedName>
</protein>
<sequence>VILASSSPRRKFLLKQIGLDFQVIPSDIHEDYSISLPPKDFAEHFAKLKAHSVATQFPDRLVIGADTIVVFNNKILGKPSNKEEGAEMLSRLSGQTHTVITGVCLELKDQKICETFSEETRVTFQHLSKNEIQNYIETYNPLDKAGSYGIQDWFSVCVKKVNGCYYNVVGFPLSAFYQKYKAIISTF</sequence>
<dbReference type="PANTHER" id="PTHR43213">
    <property type="entry name" value="BIFUNCTIONAL DTTP/UTP PYROPHOSPHATASE/METHYLTRANSFERASE PROTEIN-RELATED"/>
    <property type="match status" value="1"/>
</dbReference>
<dbReference type="EMBL" id="UINC01000097">
    <property type="protein sequence ID" value="SUZ48979.1"/>
    <property type="molecule type" value="Genomic_DNA"/>
</dbReference>
<dbReference type="NCBIfam" id="TIGR00172">
    <property type="entry name" value="maf"/>
    <property type="match status" value="1"/>
</dbReference>
<dbReference type="GO" id="GO:0047429">
    <property type="term" value="F:nucleoside triphosphate diphosphatase activity"/>
    <property type="evidence" value="ECO:0007669"/>
    <property type="project" value="InterPro"/>
</dbReference>
<dbReference type="Gene3D" id="3.90.950.10">
    <property type="match status" value="1"/>
</dbReference>
<dbReference type="AlphaFoldDB" id="A0A381N3D8"/>
<reference evidence="6" key="1">
    <citation type="submission" date="2018-05" db="EMBL/GenBank/DDBJ databases">
        <authorList>
            <person name="Lanie J.A."/>
            <person name="Ng W.-L."/>
            <person name="Kazmierczak K.M."/>
            <person name="Andrzejewski T.M."/>
            <person name="Davidsen T.M."/>
            <person name="Wayne K.J."/>
            <person name="Tettelin H."/>
            <person name="Glass J.I."/>
            <person name="Rusch D."/>
            <person name="Podicherti R."/>
            <person name="Tsui H.-C.T."/>
            <person name="Winkler M.E."/>
        </authorList>
    </citation>
    <scope>NUCLEOTIDE SEQUENCE</scope>
</reference>
<dbReference type="GO" id="GO:0005737">
    <property type="term" value="C:cytoplasm"/>
    <property type="evidence" value="ECO:0007669"/>
    <property type="project" value="UniProtKB-SubCell"/>
</dbReference>